<evidence type="ECO:0000313" key="2">
    <source>
        <dbReference type="EMBL" id="MCU4716647.1"/>
    </source>
</evidence>
<dbReference type="AlphaFoldDB" id="A0AAE3LHZ2"/>
<evidence type="ECO:0000256" key="1">
    <source>
        <dbReference type="SAM" id="Phobius"/>
    </source>
</evidence>
<reference evidence="3" key="1">
    <citation type="submission" date="2023-02" db="EMBL/GenBank/DDBJ databases">
        <title>Enrichment on poylsaccharides allowed isolation of novel metabolic and taxonomic groups of Haloarchaea.</title>
        <authorList>
            <person name="Sorokin D.Y."/>
            <person name="Elcheninov A.G."/>
            <person name="Khizhniak T.V."/>
            <person name="Kolganova T.V."/>
            <person name="Kublanov I.V."/>
        </authorList>
    </citation>
    <scope>NUCLEOTIDE SEQUENCE</scope>
    <source>
        <strain evidence="2 4">HArc-curdl5-1</strain>
        <strain evidence="3">HArc-curdl7</strain>
    </source>
</reference>
<organism evidence="3 5">
    <name type="scientific">Halapricum hydrolyticum</name>
    <dbReference type="NCBI Taxonomy" id="2979991"/>
    <lineage>
        <taxon>Archaea</taxon>
        <taxon>Methanobacteriati</taxon>
        <taxon>Methanobacteriota</taxon>
        <taxon>Stenosarchaea group</taxon>
        <taxon>Halobacteria</taxon>
        <taxon>Halobacteriales</taxon>
        <taxon>Haloarculaceae</taxon>
        <taxon>Halapricum</taxon>
    </lineage>
</organism>
<comment type="caution">
    <text evidence="3">The sequence shown here is derived from an EMBL/GenBank/DDBJ whole genome shotgun (WGS) entry which is preliminary data.</text>
</comment>
<keyword evidence="1" id="KW-0812">Transmembrane</keyword>
<feature type="transmembrane region" description="Helical" evidence="1">
    <location>
        <begin position="47"/>
        <end position="65"/>
    </location>
</feature>
<dbReference type="Proteomes" id="UP001208186">
    <property type="component" value="Unassembled WGS sequence"/>
</dbReference>
<dbReference type="Proteomes" id="UP001209746">
    <property type="component" value="Unassembled WGS sequence"/>
</dbReference>
<proteinExistence type="predicted"/>
<dbReference type="EMBL" id="JAOPKD010000001">
    <property type="protein sequence ID" value="MCU4725748.1"/>
    <property type="molecule type" value="Genomic_DNA"/>
</dbReference>
<gene>
    <name evidence="3" type="ORF">OB914_02005</name>
    <name evidence="2" type="ORF">OB916_01015</name>
</gene>
<keyword evidence="4" id="KW-1185">Reference proteome</keyword>
<keyword evidence="1" id="KW-0472">Membrane</keyword>
<dbReference type="EMBL" id="JAOPKC010000001">
    <property type="protein sequence ID" value="MCU4716647.1"/>
    <property type="molecule type" value="Genomic_DNA"/>
</dbReference>
<evidence type="ECO:0000313" key="5">
    <source>
        <dbReference type="Proteomes" id="UP001209746"/>
    </source>
</evidence>
<protein>
    <submittedName>
        <fullName evidence="3">Uncharacterized protein</fullName>
    </submittedName>
</protein>
<evidence type="ECO:0000313" key="3">
    <source>
        <dbReference type="EMBL" id="MCU4725748.1"/>
    </source>
</evidence>
<name>A0AAE3LHZ2_9EURY</name>
<keyword evidence="1" id="KW-1133">Transmembrane helix</keyword>
<accession>A0AAE3LHZ2</accession>
<evidence type="ECO:0000313" key="4">
    <source>
        <dbReference type="Proteomes" id="UP001208186"/>
    </source>
</evidence>
<dbReference type="RefSeq" id="WP_315907414.1">
    <property type="nucleotide sequence ID" value="NZ_JAOPKC010000001.1"/>
</dbReference>
<sequence length="73" mass="7917">MAEFTLFEIHLDDASIEGSADGIVSLPFSSVTRDDTDDDGETEGSTVPVKLILLLVLAVAIAALVRRRRSDRE</sequence>